<dbReference type="CDD" id="cd06170">
    <property type="entry name" value="LuxR_C_like"/>
    <property type="match status" value="1"/>
</dbReference>
<protein>
    <submittedName>
        <fullName evidence="4">AAA family ATPase</fullName>
    </submittedName>
</protein>
<dbReference type="InterPro" id="IPR027417">
    <property type="entry name" value="P-loop_NTPase"/>
</dbReference>
<evidence type="ECO:0000256" key="2">
    <source>
        <dbReference type="ARBA" id="ARBA00022840"/>
    </source>
</evidence>
<proteinExistence type="predicted"/>
<evidence type="ECO:0000256" key="1">
    <source>
        <dbReference type="ARBA" id="ARBA00022741"/>
    </source>
</evidence>
<dbReference type="SUPFAM" id="SSF46894">
    <property type="entry name" value="C-terminal effector domain of the bipartite response regulators"/>
    <property type="match status" value="1"/>
</dbReference>
<dbReference type="SMART" id="SM00421">
    <property type="entry name" value="HTH_LUXR"/>
    <property type="match status" value="1"/>
</dbReference>
<dbReference type="Proteomes" id="UP001651050">
    <property type="component" value="Unassembled WGS sequence"/>
</dbReference>
<keyword evidence="1" id="KW-0547">Nucleotide-binding</keyword>
<dbReference type="PROSITE" id="PS50043">
    <property type="entry name" value="HTH_LUXR_2"/>
    <property type="match status" value="1"/>
</dbReference>
<dbReference type="InterPro" id="IPR041664">
    <property type="entry name" value="AAA_16"/>
</dbReference>
<dbReference type="InterPro" id="IPR016032">
    <property type="entry name" value="Sig_transdc_resp-reg_C-effctor"/>
</dbReference>
<gene>
    <name evidence="4" type="ORF">M1843_05800</name>
</gene>
<keyword evidence="2" id="KW-0067">ATP-binding</keyword>
<name>A0ABT0J185_9MICO</name>
<organism evidence="4 5">
    <name type="scientific">Isoptericola peretonis</name>
    <dbReference type="NCBI Taxonomy" id="2918523"/>
    <lineage>
        <taxon>Bacteria</taxon>
        <taxon>Bacillati</taxon>
        <taxon>Actinomycetota</taxon>
        <taxon>Actinomycetes</taxon>
        <taxon>Micrococcales</taxon>
        <taxon>Promicromonosporaceae</taxon>
        <taxon>Isoptericola</taxon>
    </lineage>
</organism>
<dbReference type="PRINTS" id="PR00038">
    <property type="entry name" value="HTHLUXR"/>
</dbReference>
<evidence type="ECO:0000313" key="5">
    <source>
        <dbReference type="Proteomes" id="UP001651050"/>
    </source>
</evidence>
<reference evidence="4 5" key="1">
    <citation type="submission" date="2022-02" db="EMBL/GenBank/DDBJ databases">
        <title>The car tank lid bacteriome: a reservoir of bacteria with potential in bioremediation of fuel.</title>
        <authorList>
            <person name="Vidal-Verdu A."/>
            <person name="Gomez-Martinez D."/>
            <person name="Latorre-Perez A."/>
            <person name="Pereto J."/>
            <person name="Porcar M."/>
        </authorList>
    </citation>
    <scope>NUCLEOTIDE SEQUENCE [LARGE SCALE GENOMIC DNA]</scope>
    <source>
        <strain evidence="4 5">4D.3</strain>
    </source>
</reference>
<dbReference type="RefSeq" id="WP_416343113.1">
    <property type="nucleotide sequence ID" value="NZ_JALQCY010000002.1"/>
</dbReference>
<dbReference type="Pfam" id="PF13191">
    <property type="entry name" value="AAA_16"/>
    <property type="match status" value="1"/>
</dbReference>
<feature type="domain" description="HTH luxR-type" evidence="3">
    <location>
        <begin position="857"/>
        <end position="922"/>
    </location>
</feature>
<evidence type="ECO:0000313" key="4">
    <source>
        <dbReference type="EMBL" id="MCK9793257.1"/>
    </source>
</evidence>
<dbReference type="Gene3D" id="1.10.10.10">
    <property type="entry name" value="Winged helix-like DNA-binding domain superfamily/Winged helix DNA-binding domain"/>
    <property type="match status" value="1"/>
</dbReference>
<dbReference type="EMBL" id="JALQCY010000002">
    <property type="protein sequence ID" value="MCK9793257.1"/>
    <property type="molecule type" value="Genomic_DNA"/>
</dbReference>
<dbReference type="SUPFAM" id="SSF52540">
    <property type="entry name" value="P-loop containing nucleoside triphosphate hydrolases"/>
    <property type="match status" value="1"/>
</dbReference>
<dbReference type="PANTHER" id="PTHR16305">
    <property type="entry name" value="TESTICULAR SOLUBLE ADENYLYL CYCLASE"/>
    <property type="match status" value="1"/>
</dbReference>
<dbReference type="Pfam" id="PF00196">
    <property type="entry name" value="GerE"/>
    <property type="match status" value="1"/>
</dbReference>
<keyword evidence="5" id="KW-1185">Reference proteome</keyword>
<sequence length="929" mass="98164">MSASPLPHLVGRVDERATLDEVLACVRRGSSAVCVLRGGAGVGKSVLLDYVAAQASGITVTRALGVEADMELAYAGLQQLCAPFLGQADRLPEPQRDALQVAFGTAAGDPPARFLVGLAVLTLLTRASEARPVLVVVDDAHWLDRASLLTLEFVARRLLAESVALVAAVRDPEGSAALAGLDELRVDGLDPASAGELIDSAVDGRLEARVRDRVVAETHGNPLALLELYRGRSAAELSYGLDATRPEAVPDRVEEDFARRAGMLPSATRSLLLVAAAEPAGDTRLLLRAAEHLGVVPDAAPAKAAGLVEFGDAVRFRHPLARSAVYRSANPAERRAVHSALAWASDPVHDPDRRAWHAAQACDGPDEEAADGLERAADRARRRGGIAAEAVLLERATDLTPEPDRRGRRALTAAEAHFSAAALDRATAMATVADLCPLDATDRARVSRLRARVLFARSRSDEAAPLLLDAAAQLSAAGSPLARETYLEAISAAVFSGRVHGPAGVAAAATAATAARRPGAALGTSPSDSLLDAIATLLADGPEQGVGAVRAALGPFAHEELDGPESTLRWLLLAPVALEAFFHHAWDFVAWDEISARAVRLARGIGALGVLPTLLVYTAGVDVFHGDLDAAARKIEEADVIASATGNAPFTYASLVLTAWRGEERPALALFDDARTRATRRGEASLLAVTGYVQGVLCNGLARYADALDASRAVVEHDGFNFVGLSLIENVEAAVRCGEPHQAASSFARLDALTRVADTGWARGIRARCRALLSEGDEADRLYRAAIEHLDEDRVTAEVARAHLLYGEWLRREGRRRAAREHLRTAYDLFAAMPAAAFAERARRELAATGVKVRAPAEAIGARLTPQEAQIAALAAEGMTNPTIGAHLFLSPHTVEWHLRKVYTKLGIGSRRELAGVLALTAGGTPARV</sequence>
<evidence type="ECO:0000259" key="3">
    <source>
        <dbReference type="PROSITE" id="PS50043"/>
    </source>
</evidence>
<dbReference type="InterPro" id="IPR036388">
    <property type="entry name" value="WH-like_DNA-bd_sf"/>
</dbReference>
<dbReference type="InterPro" id="IPR011990">
    <property type="entry name" value="TPR-like_helical_dom_sf"/>
</dbReference>
<comment type="caution">
    <text evidence="4">The sequence shown here is derived from an EMBL/GenBank/DDBJ whole genome shotgun (WGS) entry which is preliminary data.</text>
</comment>
<dbReference type="SUPFAM" id="SSF48452">
    <property type="entry name" value="TPR-like"/>
    <property type="match status" value="1"/>
</dbReference>
<dbReference type="PANTHER" id="PTHR16305:SF35">
    <property type="entry name" value="TRANSCRIPTIONAL ACTIVATOR DOMAIN"/>
    <property type="match status" value="1"/>
</dbReference>
<dbReference type="InterPro" id="IPR000792">
    <property type="entry name" value="Tscrpt_reg_LuxR_C"/>
</dbReference>
<accession>A0ABT0J185</accession>